<dbReference type="GO" id="GO:0000981">
    <property type="term" value="F:DNA-binding transcription factor activity, RNA polymerase II-specific"/>
    <property type="evidence" value="ECO:0007669"/>
    <property type="project" value="InterPro"/>
</dbReference>
<dbReference type="PANTHER" id="PTHR46910">
    <property type="entry name" value="TRANSCRIPTION FACTOR PDR1"/>
    <property type="match status" value="1"/>
</dbReference>
<reference evidence="4" key="2">
    <citation type="submission" date="2023-02" db="EMBL/GenBank/DDBJ databases">
        <authorList>
            <consortium name="DOE Joint Genome Institute"/>
            <person name="Mondo S.J."/>
            <person name="Chang Y."/>
            <person name="Wang Y."/>
            <person name="Ahrendt S."/>
            <person name="Andreopoulos W."/>
            <person name="Barry K."/>
            <person name="Beard J."/>
            <person name="Benny G.L."/>
            <person name="Blankenship S."/>
            <person name="Bonito G."/>
            <person name="Cuomo C."/>
            <person name="Desiro A."/>
            <person name="Gervers K.A."/>
            <person name="Hundley H."/>
            <person name="Kuo A."/>
            <person name="LaButti K."/>
            <person name="Lang B.F."/>
            <person name="Lipzen A."/>
            <person name="O'Donnell K."/>
            <person name="Pangilinan J."/>
            <person name="Reynolds N."/>
            <person name="Sandor L."/>
            <person name="Smith M.W."/>
            <person name="Tsang A."/>
            <person name="Grigoriev I.V."/>
            <person name="Stajich J.E."/>
            <person name="Spatafora J.W."/>
        </authorList>
    </citation>
    <scope>NUCLEOTIDE SEQUENCE</scope>
    <source>
        <strain evidence="4">RSA 2281</strain>
    </source>
</reference>
<feature type="domain" description="Zn(2)-C6 fungal-type" evidence="3">
    <location>
        <begin position="45"/>
        <end position="76"/>
    </location>
</feature>
<dbReference type="SUPFAM" id="SSF57701">
    <property type="entry name" value="Zn2/Cys6 DNA-binding domain"/>
    <property type="match status" value="1"/>
</dbReference>
<evidence type="ECO:0000256" key="2">
    <source>
        <dbReference type="ARBA" id="ARBA00023242"/>
    </source>
</evidence>
<dbReference type="Gene3D" id="4.10.240.10">
    <property type="entry name" value="Zn(2)-C6 fungal-type DNA-binding domain"/>
    <property type="match status" value="1"/>
</dbReference>
<proteinExistence type="predicted"/>
<dbReference type="InterPro" id="IPR036864">
    <property type="entry name" value="Zn2-C6_fun-type_DNA-bd_sf"/>
</dbReference>
<dbReference type="GO" id="GO:0003677">
    <property type="term" value="F:DNA binding"/>
    <property type="evidence" value="ECO:0007669"/>
    <property type="project" value="InterPro"/>
</dbReference>
<comment type="caution">
    <text evidence="4">The sequence shown here is derived from an EMBL/GenBank/DDBJ whole genome shotgun (WGS) entry which is preliminary data.</text>
</comment>
<protein>
    <submittedName>
        <fullName evidence="4">Fungal-specific transcription factor domain-containing protein</fullName>
    </submittedName>
</protein>
<dbReference type="InterPro" id="IPR050987">
    <property type="entry name" value="AtrR-like"/>
</dbReference>
<keyword evidence="2" id="KW-0539">Nucleus</keyword>
<evidence type="ECO:0000313" key="4">
    <source>
        <dbReference type="EMBL" id="KAI9246472.1"/>
    </source>
</evidence>
<keyword evidence="1" id="KW-0479">Metal-binding</keyword>
<dbReference type="Pfam" id="PF04082">
    <property type="entry name" value="Fungal_trans"/>
    <property type="match status" value="1"/>
</dbReference>
<dbReference type="SMART" id="SM00066">
    <property type="entry name" value="GAL4"/>
    <property type="match status" value="1"/>
</dbReference>
<gene>
    <name evidence="4" type="ORF">BDA99DRAFT_264447</name>
</gene>
<dbReference type="PROSITE" id="PS00463">
    <property type="entry name" value="ZN2_CY6_FUNGAL_1"/>
    <property type="match status" value="1"/>
</dbReference>
<dbReference type="EMBL" id="JAIXMP010000046">
    <property type="protein sequence ID" value="KAI9246472.1"/>
    <property type="molecule type" value="Genomic_DNA"/>
</dbReference>
<keyword evidence="5" id="KW-1185">Reference proteome</keyword>
<dbReference type="PANTHER" id="PTHR46910:SF1">
    <property type="entry name" value="MISCELLANEOUS ZN(II)2CYS6 TRANSCRIPTION FACTOR (EUROFUNG)-RELATED"/>
    <property type="match status" value="1"/>
</dbReference>
<evidence type="ECO:0000256" key="1">
    <source>
        <dbReference type="ARBA" id="ARBA00022723"/>
    </source>
</evidence>
<evidence type="ECO:0000313" key="5">
    <source>
        <dbReference type="Proteomes" id="UP001209540"/>
    </source>
</evidence>
<dbReference type="CDD" id="cd00067">
    <property type="entry name" value="GAL4"/>
    <property type="match status" value="1"/>
</dbReference>
<name>A0AAD5K188_9FUNG</name>
<sequence>MENTLFPLQQQQTLQTVTDIPKIRNASTIRNRNNAKVKRDRNSKSCDNCRKRKVRCNANIQSPCNYCVKDGIECQFLSTRKKMGPPSRRYTDSLEKRVQMLEKLLDEERNNSRNKEVVQSAYNLPIQPSTVTYVNNHNAVFSCPIQYQSSIPTIFLPTASPSLSPASIIELSQDLRDDSRDYIFDLIQEIPGLTLNLTEYMIESCFTGFTHSGSLAINKYEFLTQYYYQYPRPLDKYLFYAVCAVGCHLLPIHLKNQKAIPIMGRLLRKKAMGVMTQSYTRSNITTVETMIILSLLAPGSESSEGSSTSWLILGAAIRMGQDMGLLYDANLENLSRCEIQNRRRIAYALYTLDKFFSAACGKPFVIRDDDFNVELPLLYEIEPDNGFIANRPLPRLLEQSERDIREARPIYNEIAQLYSMARTICRILMTFYVPNPIPNSGFGSDLDTNLIEWQTKVETSIADKETGKMIKRKKEIITSRLNLNNFFFRYTTGSLCGRFIITIPAIHRKNHEREK</sequence>
<dbReference type="InterPro" id="IPR007219">
    <property type="entry name" value="XnlR_reg_dom"/>
</dbReference>
<dbReference type="Proteomes" id="UP001209540">
    <property type="component" value="Unassembled WGS sequence"/>
</dbReference>
<accession>A0AAD5K188</accession>
<evidence type="ECO:0000259" key="3">
    <source>
        <dbReference type="PROSITE" id="PS50048"/>
    </source>
</evidence>
<dbReference type="Pfam" id="PF00172">
    <property type="entry name" value="Zn_clus"/>
    <property type="match status" value="1"/>
</dbReference>
<reference evidence="4" key="1">
    <citation type="journal article" date="2022" name="IScience">
        <title>Evolution of zygomycete secretomes and the origins of terrestrial fungal ecologies.</title>
        <authorList>
            <person name="Chang Y."/>
            <person name="Wang Y."/>
            <person name="Mondo S."/>
            <person name="Ahrendt S."/>
            <person name="Andreopoulos W."/>
            <person name="Barry K."/>
            <person name="Beard J."/>
            <person name="Benny G.L."/>
            <person name="Blankenship S."/>
            <person name="Bonito G."/>
            <person name="Cuomo C."/>
            <person name="Desiro A."/>
            <person name="Gervers K.A."/>
            <person name="Hundley H."/>
            <person name="Kuo A."/>
            <person name="LaButti K."/>
            <person name="Lang B.F."/>
            <person name="Lipzen A."/>
            <person name="O'Donnell K."/>
            <person name="Pangilinan J."/>
            <person name="Reynolds N."/>
            <person name="Sandor L."/>
            <person name="Smith M.E."/>
            <person name="Tsang A."/>
            <person name="Grigoriev I.V."/>
            <person name="Stajich J.E."/>
            <person name="Spatafora J.W."/>
        </authorList>
    </citation>
    <scope>NUCLEOTIDE SEQUENCE</scope>
    <source>
        <strain evidence="4">RSA 2281</strain>
    </source>
</reference>
<dbReference type="GO" id="GO:0006351">
    <property type="term" value="P:DNA-templated transcription"/>
    <property type="evidence" value="ECO:0007669"/>
    <property type="project" value="InterPro"/>
</dbReference>
<dbReference type="CDD" id="cd12148">
    <property type="entry name" value="fungal_TF_MHR"/>
    <property type="match status" value="1"/>
</dbReference>
<dbReference type="GO" id="GO:0008270">
    <property type="term" value="F:zinc ion binding"/>
    <property type="evidence" value="ECO:0007669"/>
    <property type="project" value="InterPro"/>
</dbReference>
<organism evidence="4 5">
    <name type="scientific">Phascolomyces articulosus</name>
    <dbReference type="NCBI Taxonomy" id="60185"/>
    <lineage>
        <taxon>Eukaryota</taxon>
        <taxon>Fungi</taxon>
        <taxon>Fungi incertae sedis</taxon>
        <taxon>Mucoromycota</taxon>
        <taxon>Mucoromycotina</taxon>
        <taxon>Mucoromycetes</taxon>
        <taxon>Mucorales</taxon>
        <taxon>Lichtheimiaceae</taxon>
        <taxon>Phascolomyces</taxon>
    </lineage>
</organism>
<dbReference type="AlphaFoldDB" id="A0AAD5K188"/>
<dbReference type="InterPro" id="IPR001138">
    <property type="entry name" value="Zn2Cys6_DnaBD"/>
</dbReference>
<dbReference type="PROSITE" id="PS50048">
    <property type="entry name" value="ZN2_CY6_FUNGAL_2"/>
    <property type="match status" value="1"/>
</dbReference>
<dbReference type="SMART" id="SM00906">
    <property type="entry name" value="Fungal_trans"/>
    <property type="match status" value="1"/>
</dbReference>